<dbReference type="GO" id="GO:0047536">
    <property type="term" value="F:2-aminoadipate transaminase activity"/>
    <property type="evidence" value="ECO:0007669"/>
    <property type="project" value="TreeGrafter"/>
</dbReference>
<sequence>MLTSGASAGLHYLLSSLVDHDGFVFIDELAFMLTFGILKQFTGMQVIPVKMNDDGVDLADLEQKIQRANYLPKTQASSSGDVCKGVINIARKYDLGVICDDVYNLLHYGDEIPKRLYAYDSMEDSDYKGNVISNASLSKPISPGMRIGWYEVPPRVKSVLSSKGMLVSSGGFCNFTMSVLASMFEMGIAQSHIKLVRETLAERMRVTVKIL</sequence>
<name>T1GE71_MEGSC</name>
<dbReference type="OMA" id="HWIADEL"/>
<protein>
    <recommendedName>
        <fullName evidence="1">Aminotransferase class I/classII large domain-containing protein</fullName>
    </recommendedName>
</protein>
<dbReference type="HOGENOM" id="CLU_017584_0_6_1"/>
<organism evidence="2 3">
    <name type="scientific">Megaselia scalaris</name>
    <name type="common">Humpbacked fly</name>
    <name type="synonym">Phora scalaris</name>
    <dbReference type="NCBI Taxonomy" id="36166"/>
    <lineage>
        <taxon>Eukaryota</taxon>
        <taxon>Metazoa</taxon>
        <taxon>Ecdysozoa</taxon>
        <taxon>Arthropoda</taxon>
        <taxon>Hexapoda</taxon>
        <taxon>Insecta</taxon>
        <taxon>Pterygota</taxon>
        <taxon>Neoptera</taxon>
        <taxon>Endopterygota</taxon>
        <taxon>Diptera</taxon>
        <taxon>Brachycera</taxon>
        <taxon>Muscomorpha</taxon>
        <taxon>Platypezoidea</taxon>
        <taxon>Phoridae</taxon>
        <taxon>Megaseliini</taxon>
        <taxon>Megaselia</taxon>
    </lineage>
</organism>
<dbReference type="STRING" id="36166.T1GE71"/>
<evidence type="ECO:0000259" key="1">
    <source>
        <dbReference type="Pfam" id="PF00155"/>
    </source>
</evidence>
<dbReference type="EnsemblMetazoa" id="MESCA001629-RA">
    <property type="protein sequence ID" value="MESCA001629-PA"/>
    <property type="gene ID" value="MESCA001629"/>
</dbReference>
<dbReference type="InterPro" id="IPR015424">
    <property type="entry name" value="PyrdxlP-dep_Trfase"/>
</dbReference>
<reference evidence="3" key="1">
    <citation type="submission" date="2013-02" db="EMBL/GenBank/DDBJ databases">
        <authorList>
            <person name="Hughes D."/>
        </authorList>
    </citation>
    <scope>NUCLEOTIDE SEQUENCE</scope>
    <source>
        <strain>Durham</strain>
        <strain evidence="3">NC isolate 2 -- Noor lab</strain>
    </source>
</reference>
<dbReference type="SUPFAM" id="SSF53383">
    <property type="entry name" value="PLP-dependent transferases"/>
    <property type="match status" value="1"/>
</dbReference>
<dbReference type="PANTHER" id="PTHR42858:SF1">
    <property type="entry name" value="LD15494P"/>
    <property type="match status" value="1"/>
</dbReference>
<dbReference type="EMBL" id="CAQQ02160065">
    <property type="status" value="NOT_ANNOTATED_CDS"/>
    <property type="molecule type" value="Genomic_DNA"/>
</dbReference>
<dbReference type="InterPro" id="IPR004839">
    <property type="entry name" value="Aminotransferase_I/II_large"/>
</dbReference>
<dbReference type="Pfam" id="PF00155">
    <property type="entry name" value="Aminotran_1_2"/>
    <property type="match status" value="1"/>
</dbReference>
<dbReference type="PANTHER" id="PTHR42858">
    <property type="entry name" value="AMINOTRANSFERASE"/>
    <property type="match status" value="1"/>
</dbReference>
<evidence type="ECO:0000313" key="2">
    <source>
        <dbReference type="EnsemblMetazoa" id="MESCA001629-PA"/>
    </source>
</evidence>
<keyword evidence="3" id="KW-1185">Reference proteome</keyword>
<evidence type="ECO:0000313" key="3">
    <source>
        <dbReference type="Proteomes" id="UP000015102"/>
    </source>
</evidence>
<dbReference type="Proteomes" id="UP000015102">
    <property type="component" value="Unassembled WGS sequence"/>
</dbReference>
<feature type="domain" description="Aminotransferase class I/classII large" evidence="1">
    <location>
        <begin position="4"/>
        <end position="206"/>
    </location>
</feature>
<dbReference type="InterPro" id="IPR015421">
    <property type="entry name" value="PyrdxlP-dep_Trfase_major"/>
</dbReference>
<dbReference type="Gene3D" id="3.40.640.10">
    <property type="entry name" value="Type I PLP-dependent aspartate aminotransferase-like (Major domain)"/>
    <property type="match status" value="1"/>
</dbReference>
<dbReference type="AlphaFoldDB" id="T1GE71"/>
<proteinExistence type="predicted"/>
<accession>T1GE71</accession>
<dbReference type="GO" id="GO:0030170">
    <property type="term" value="F:pyridoxal phosphate binding"/>
    <property type="evidence" value="ECO:0007669"/>
    <property type="project" value="InterPro"/>
</dbReference>
<reference evidence="2" key="2">
    <citation type="submission" date="2015-06" db="UniProtKB">
        <authorList>
            <consortium name="EnsemblMetazoa"/>
        </authorList>
    </citation>
    <scope>IDENTIFICATION</scope>
</reference>